<keyword evidence="11 14" id="KW-0482">Metalloprotease</keyword>
<feature type="binding site" evidence="14">
    <location>
        <position position="428"/>
    </location>
    <ligand>
        <name>Zn(2+)</name>
        <dbReference type="ChEBI" id="CHEBI:29105"/>
        <note>catalytic</note>
    </ligand>
</feature>
<keyword evidence="10 14" id="KW-1133">Transmembrane helix</keyword>
<organism evidence="17 18">
    <name type="scientific">Candidatus Collierbacteria bacterium RIFOXYB1_FULL_49_13</name>
    <dbReference type="NCBI Taxonomy" id="1817728"/>
    <lineage>
        <taxon>Bacteria</taxon>
        <taxon>Candidatus Collieribacteriota</taxon>
    </lineage>
</organism>
<dbReference type="Pfam" id="PF01434">
    <property type="entry name" value="Peptidase_M41"/>
    <property type="match status" value="1"/>
</dbReference>
<gene>
    <name evidence="14" type="primary">ftsH</name>
    <name evidence="17" type="ORF">A2368_02930</name>
</gene>
<dbReference type="InterPro" id="IPR037219">
    <property type="entry name" value="Peptidase_M41-like"/>
</dbReference>
<dbReference type="SUPFAM" id="SSF140990">
    <property type="entry name" value="FtsH protease domain-like"/>
    <property type="match status" value="1"/>
</dbReference>
<evidence type="ECO:0000256" key="1">
    <source>
        <dbReference type="ARBA" id="ARBA00004370"/>
    </source>
</evidence>
<dbReference type="PANTHER" id="PTHR23076">
    <property type="entry name" value="METALLOPROTEASE M41 FTSH"/>
    <property type="match status" value="1"/>
</dbReference>
<comment type="cofactor">
    <cofactor evidence="14">
        <name>Zn(2+)</name>
        <dbReference type="ChEBI" id="CHEBI:29105"/>
    </cofactor>
    <text evidence="14">Binds 1 zinc ion per subunit.</text>
</comment>
<feature type="binding site" evidence="14">
    <location>
        <position position="424"/>
    </location>
    <ligand>
        <name>Zn(2+)</name>
        <dbReference type="ChEBI" id="CHEBI:29105"/>
        <note>catalytic</note>
    </ligand>
</feature>
<evidence type="ECO:0000256" key="9">
    <source>
        <dbReference type="ARBA" id="ARBA00022840"/>
    </source>
</evidence>
<evidence type="ECO:0000256" key="3">
    <source>
        <dbReference type="ARBA" id="ARBA00022670"/>
    </source>
</evidence>
<keyword evidence="5 14" id="KW-0479">Metal-binding</keyword>
<comment type="caution">
    <text evidence="17">The sequence shown here is derived from an EMBL/GenBank/DDBJ whole genome shotgun (WGS) entry which is preliminary data.</text>
</comment>
<dbReference type="SMART" id="SM00382">
    <property type="entry name" value="AAA"/>
    <property type="match status" value="1"/>
</dbReference>
<keyword evidence="17" id="KW-0132">Cell division</keyword>
<dbReference type="CDD" id="cd19501">
    <property type="entry name" value="RecA-like_FtsH"/>
    <property type="match status" value="1"/>
</dbReference>
<dbReference type="NCBIfam" id="TIGR01241">
    <property type="entry name" value="FtsH_fam"/>
    <property type="match status" value="1"/>
</dbReference>
<feature type="domain" description="AAA+ ATPase" evidence="16">
    <location>
        <begin position="194"/>
        <end position="334"/>
    </location>
</feature>
<dbReference type="Proteomes" id="UP000176682">
    <property type="component" value="Unassembled WGS sequence"/>
</dbReference>
<evidence type="ECO:0000313" key="18">
    <source>
        <dbReference type="Proteomes" id="UP000176682"/>
    </source>
</evidence>
<name>A0A1F5FKK4_9BACT</name>
<dbReference type="GO" id="GO:0030163">
    <property type="term" value="P:protein catabolic process"/>
    <property type="evidence" value="ECO:0007669"/>
    <property type="project" value="UniProtKB-UniRule"/>
</dbReference>
<evidence type="ECO:0000256" key="5">
    <source>
        <dbReference type="ARBA" id="ARBA00022723"/>
    </source>
</evidence>
<comment type="similarity">
    <text evidence="15">Belongs to the AAA ATPase family.</text>
</comment>
<evidence type="ECO:0000256" key="2">
    <source>
        <dbReference type="ARBA" id="ARBA00010044"/>
    </source>
</evidence>
<dbReference type="GO" id="GO:0006508">
    <property type="term" value="P:proteolysis"/>
    <property type="evidence" value="ECO:0007669"/>
    <property type="project" value="UniProtKB-KW"/>
</dbReference>
<dbReference type="GO" id="GO:0008270">
    <property type="term" value="F:zinc ion binding"/>
    <property type="evidence" value="ECO:0007669"/>
    <property type="project" value="UniProtKB-UniRule"/>
</dbReference>
<dbReference type="FunFam" id="1.10.8.60:FF:000001">
    <property type="entry name" value="ATP-dependent zinc metalloprotease FtsH"/>
    <property type="match status" value="1"/>
</dbReference>
<dbReference type="EMBL" id="MFAM01000002">
    <property type="protein sequence ID" value="OGD80155.1"/>
    <property type="molecule type" value="Genomic_DNA"/>
</dbReference>
<comment type="subunit">
    <text evidence="14">Homohexamer.</text>
</comment>
<evidence type="ECO:0000256" key="11">
    <source>
        <dbReference type="ARBA" id="ARBA00023049"/>
    </source>
</evidence>
<evidence type="ECO:0000256" key="14">
    <source>
        <dbReference type="HAMAP-Rule" id="MF_01458"/>
    </source>
</evidence>
<keyword evidence="17" id="KW-0131">Cell cycle</keyword>
<accession>A0A1F5FKK4</accession>
<keyword evidence="14" id="KW-1003">Cell membrane</keyword>
<protein>
    <recommendedName>
        <fullName evidence="14">ATP-dependent zinc metalloprotease FtsH</fullName>
        <ecNumber evidence="14">3.4.24.-</ecNumber>
    </recommendedName>
</protein>
<evidence type="ECO:0000256" key="4">
    <source>
        <dbReference type="ARBA" id="ARBA00022692"/>
    </source>
</evidence>
<dbReference type="PROSITE" id="PS00674">
    <property type="entry name" value="AAA"/>
    <property type="match status" value="1"/>
</dbReference>
<feature type="transmembrane region" description="Helical" evidence="14">
    <location>
        <begin position="12"/>
        <end position="30"/>
    </location>
</feature>
<keyword evidence="9 14" id="KW-0067">ATP-binding</keyword>
<comment type="function">
    <text evidence="14">Acts as a processive, ATP-dependent zinc metallopeptidase for both cytoplasmic and membrane proteins. Plays a role in the quality control of integral membrane proteins.</text>
</comment>
<dbReference type="GO" id="GO:0016887">
    <property type="term" value="F:ATP hydrolysis activity"/>
    <property type="evidence" value="ECO:0007669"/>
    <property type="project" value="UniProtKB-UniRule"/>
</dbReference>
<dbReference type="InterPro" id="IPR000642">
    <property type="entry name" value="Peptidase_M41"/>
</dbReference>
<dbReference type="GO" id="GO:0005524">
    <property type="term" value="F:ATP binding"/>
    <property type="evidence" value="ECO:0007669"/>
    <property type="project" value="UniProtKB-UniRule"/>
</dbReference>
<dbReference type="Gene3D" id="1.10.8.60">
    <property type="match status" value="1"/>
</dbReference>
<dbReference type="InterPro" id="IPR003960">
    <property type="entry name" value="ATPase_AAA_CS"/>
</dbReference>
<feature type="binding site" evidence="14">
    <location>
        <position position="500"/>
    </location>
    <ligand>
        <name>Zn(2+)</name>
        <dbReference type="ChEBI" id="CHEBI:29105"/>
        <note>catalytic</note>
    </ligand>
</feature>
<dbReference type="AlphaFoldDB" id="A0A1F5FKK4"/>
<dbReference type="GO" id="GO:0005886">
    <property type="term" value="C:plasma membrane"/>
    <property type="evidence" value="ECO:0007669"/>
    <property type="project" value="UniProtKB-SubCell"/>
</dbReference>
<keyword evidence="4 14" id="KW-0812">Transmembrane</keyword>
<evidence type="ECO:0000259" key="16">
    <source>
        <dbReference type="SMART" id="SM00382"/>
    </source>
</evidence>
<dbReference type="EC" id="3.4.24.-" evidence="14"/>
<dbReference type="InterPro" id="IPR005936">
    <property type="entry name" value="FtsH"/>
</dbReference>
<dbReference type="InterPro" id="IPR041569">
    <property type="entry name" value="AAA_lid_3"/>
</dbReference>
<sequence length="613" mass="67858">MEFKFKFSTKRILVWLLVLMLFLPFLFSLLDPTGILPKIGLSQAIADIKDSKVQSMEIRGDEVMLKYSETDLKVTRKEEGSSWVETLQREGVDAGKVKIEVASQETGKLIGSILVNVLPILGFGVILYMMTRQARGTQDSVFGFGKSKAKLFAKGKQNVKFGDVAGVDEAKKELEEVVDFLKHPKKFRILGARTPKGVLLVGPSGVGKTLLARAVAGEANVPFFSMAGSEFMEMFVGVGASRVRDLFLTAKKSAPAIVFIDELDAIGRMRGGGNSMGGHDEREQTLNQILVEMDGFTMNDNVIVLAATNRPDVLDPALVRPGRFDRRVSLDLPDIEGRQEILKIHAKNKPFEKNVDWRKIAKRTVGFSGADLENMLNEAAIYAARTDRKAIDMNSLEEAATRVKLGPQKKRLQSDEERRMTAYHEAGHAVAAHFLPGTDPIHRVSIVSRGMALGTTEATPSRDKYQQTKSELLDQMAMMLGGRTAEKIVFNELTAGAASDIERATRVARRMVIDFGMSELGPVAMGPMWEVADWGKAMMEPENISEATKAKIDDEVRRLLEDASKVAMVLLKKHRKDMDRLVEVLLEQETVEGDEFEKLMGEKKSGNHNGDLS</sequence>
<comment type="caution">
    <text evidence="14">Lacks conserved residue(s) required for the propagation of feature annotation.</text>
</comment>
<dbReference type="InterPro" id="IPR003959">
    <property type="entry name" value="ATPase_AAA_core"/>
</dbReference>
<dbReference type="GO" id="GO:0004222">
    <property type="term" value="F:metalloendopeptidase activity"/>
    <property type="evidence" value="ECO:0007669"/>
    <property type="project" value="InterPro"/>
</dbReference>
<keyword evidence="12 14" id="KW-0472">Membrane</keyword>
<dbReference type="GO" id="GO:0051301">
    <property type="term" value="P:cell division"/>
    <property type="evidence" value="ECO:0007669"/>
    <property type="project" value="UniProtKB-KW"/>
</dbReference>
<keyword evidence="3 14" id="KW-0645">Protease</keyword>
<evidence type="ECO:0000256" key="8">
    <source>
        <dbReference type="ARBA" id="ARBA00022833"/>
    </source>
</evidence>
<reference evidence="17 18" key="1">
    <citation type="journal article" date="2016" name="Nat. Commun.">
        <title>Thousands of microbial genomes shed light on interconnected biogeochemical processes in an aquifer system.</title>
        <authorList>
            <person name="Anantharaman K."/>
            <person name="Brown C.T."/>
            <person name="Hug L.A."/>
            <person name="Sharon I."/>
            <person name="Castelle C.J."/>
            <person name="Probst A.J."/>
            <person name="Thomas B.C."/>
            <person name="Singh A."/>
            <person name="Wilkins M.J."/>
            <person name="Karaoz U."/>
            <person name="Brodie E.L."/>
            <person name="Williams K.H."/>
            <person name="Hubbard S.S."/>
            <person name="Banfield J.F."/>
        </authorList>
    </citation>
    <scope>NUCLEOTIDE SEQUENCE [LARGE SCALE GENOMIC DNA]</scope>
</reference>
<evidence type="ECO:0000256" key="15">
    <source>
        <dbReference type="RuleBase" id="RU003651"/>
    </source>
</evidence>
<dbReference type="GO" id="GO:0004176">
    <property type="term" value="F:ATP-dependent peptidase activity"/>
    <property type="evidence" value="ECO:0007669"/>
    <property type="project" value="InterPro"/>
</dbReference>
<evidence type="ECO:0000256" key="7">
    <source>
        <dbReference type="ARBA" id="ARBA00022801"/>
    </source>
</evidence>
<dbReference type="InterPro" id="IPR027417">
    <property type="entry name" value="P-loop_NTPase"/>
</dbReference>
<feature type="active site" evidence="14">
    <location>
        <position position="425"/>
    </location>
</feature>
<comment type="similarity">
    <text evidence="2 14">In the C-terminal section; belongs to the peptidase M41 family.</text>
</comment>
<comment type="similarity">
    <text evidence="13 14">In the central section; belongs to the AAA ATPase family.</text>
</comment>
<dbReference type="FunFam" id="1.20.58.760:FF:000001">
    <property type="entry name" value="ATP-dependent zinc metalloprotease FtsH"/>
    <property type="match status" value="1"/>
</dbReference>
<evidence type="ECO:0000256" key="12">
    <source>
        <dbReference type="ARBA" id="ARBA00023136"/>
    </source>
</evidence>
<keyword evidence="6 14" id="KW-0547">Nucleotide-binding</keyword>
<dbReference type="Gene3D" id="3.40.50.300">
    <property type="entry name" value="P-loop containing nucleotide triphosphate hydrolases"/>
    <property type="match status" value="1"/>
</dbReference>
<evidence type="ECO:0000256" key="10">
    <source>
        <dbReference type="ARBA" id="ARBA00022989"/>
    </source>
</evidence>
<evidence type="ECO:0000256" key="6">
    <source>
        <dbReference type="ARBA" id="ARBA00022741"/>
    </source>
</evidence>
<dbReference type="PANTHER" id="PTHR23076:SF97">
    <property type="entry name" value="ATP-DEPENDENT ZINC METALLOPROTEASE YME1L1"/>
    <property type="match status" value="1"/>
</dbReference>
<proteinExistence type="inferred from homology"/>
<comment type="subcellular location">
    <subcellularLocation>
        <location evidence="14">Cell membrane</location>
        <topology evidence="14">Multi-pass membrane protein</topology>
        <orientation evidence="14">Cytoplasmic side</orientation>
    </subcellularLocation>
    <subcellularLocation>
        <location evidence="1">Membrane</location>
    </subcellularLocation>
</comment>
<dbReference type="Pfam" id="PF00004">
    <property type="entry name" value="AAA"/>
    <property type="match status" value="1"/>
</dbReference>
<dbReference type="InterPro" id="IPR003593">
    <property type="entry name" value="AAA+_ATPase"/>
</dbReference>
<evidence type="ECO:0000313" key="17">
    <source>
        <dbReference type="EMBL" id="OGD80155.1"/>
    </source>
</evidence>
<keyword evidence="8 14" id="KW-0862">Zinc</keyword>
<evidence type="ECO:0000256" key="13">
    <source>
        <dbReference type="ARBA" id="ARBA00061570"/>
    </source>
</evidence>
<dbReference type="Gene3D" id="1.20.58.760">
    <property type="entry name" value="Peptidase M41"/>
    <property type="match status" value="1"/>
</dbReference>
<dbReference type="HAMAP" id="MF_01458">
    <property type="entry name" value="FtsH"/>
    <property type="match status" value="1"/>
</dbReference>
<dbReference type="Pfam" id="PF17862">
    <property type="entry name" value="AAA_lid_3"/>
    <property type="match status" value="1"/>
</dbReference>
<keyword evidence="7 14" id="KW-0378">Hydrolase</keyword>
<dbReference type="SUPFAM" id="SSF52540">
    <property type="entry name" value="P-loop containing nucleoside triphosphate hydrolases"/>
    <property type="match status" value="1"/>
</dbReference>
<dbReference type="FunFam" id="3.40.50.300:FF:000001">
    <property type="entry name" value="ATP-dependent zinc metalloprotease FtsH"/>
    <property type="match status" value="1"/>
</dbReference>